<sequence length="731" mass="81452">MTDRDLGCGLFGGLRCLPGWRCYVGVKRRVQGDPHAFDVAMDEAGAAGQPLLMYPTNTPSHNVDVTIKSTYSQNCTTEATSSPAQSVDSPNLHKKAHIAGADGEHIEGHHRFPASALTLKASYKKTLNIFELYNLLAIRGCLPTTLIVSWTFSFMCELPYYILDLFLTQPLQTLKIDAFTARHDANRLRNRITRILVILSGILERLPPSSVVDGIEKIDKYPTICSGGFSDIYKGFLCGNAVALKRIRVFISLNADPADLKARISLKHVDDELTYHGSNSRNFIAKQSFGNLSSIDIMAHDRCPFTLVAPWMWNGDITEYVKAQGLSTLDVCKLLHETALGLEYIHSLGIVHGDIKGGNILISNEGSAQISDFGLTYPLSLGDPASTLNSYESEWNEVKRTTGSDVYAFGMTCYEVFTGNIPFHNVKHDPAVYMKIISHHKPIRPCTSPHISNRVMSDELWRMLNTCWDDNDKLQTDSLADVLSLKSKLASSLGGIIEHPIAEIQRHLSTKNTDNLIQILHYYINQGLLYRKVVALKIMQIFSGIDDSTASCTLKNVYHNTSIWQSLQELYILQLLDIYQMSGDPCPYVLVSPWMSNRYVTKYVQRSQLSSVDIYKLLYKTALGLQYLHSQGGVHDNVKGANIVINDEGLLLSLEVSSLSAAPGLLQWMAPELLNTTSKYIVPITASDVYSFGLTYWEAFMGKISFHEVALSKKVLGPQPRCSTFNAQHYM</sequence>
<dbReference type="OrthoDB" id="1668230at2759"/>
<keyword evidence="3" id="KW-1185">Reference proteome</keyword>
<proteinExistence type="predicted"/>
<dbReference type="AlphaFoldDB" id="A0A067PR43"/>
<accession>A0A067PR43</accession>
<dbReference type="InterPro" id="IPR008271">
    <property type="entry name" value="Ser/Thr_kinase_AS"/>
</dbReference>
<evidence type="ECO:0000313" key="3">
    <source>
        <dbReference type="Proteomes" id="UP000027265"/>
    </source>
</evidence>
<dbReference type="PROSITE" id="PS00108">
    <property type="entry name" value="PROTEIN_KINASE_ST"/>
    <property type="match status" value="1"/>
</dbReference>
<reference evidence="3" key="1">
    <citation type="journal article" date="2014" name="Proc. Natl. Acad. Sci. U.S.A.">
        <title>Extensive sampling of basidiomycete genomes demonstrates inadequacy of the white-rot/brown-rot paradigm for wood decay fungi.</title>
        <authorList>
            <person name="Riley R."/>
            <person name="Salamov A.A."/>
            <person name="Brown D.W."/>
            <person name="Nagy L.G."/>
            <person name="Floudas D."/>
            <person name="Held B.W."/>
            <person name="Levasseur A."/>
            <person name="Lombard V."/>
            <person name="Morin E."/>
            <person name="Otillar R."/>
            <person name="Lindquist E.A."/>
            <person name="Sun H."/>
            <person name="LaButti K.M."/>
            <person name="Schmutz J."/>
            <person name="Jabbour D."/>
            <person name="Luo H."/>
            <person name="Baker S.E."/>
            <person name="Pisabarro A.G."/>
            <person name="Walton J.D."/>
            <person name="Blanchette R.A."/>
            <person name="Henrissat B."/>
            <person name="Martin F."/>
            <person name="Cullen D."/>
            <person name="Hibbett D.S."/>
            <person name="Grigoriev I.V."/>
        </authorList>
    </citation>
    <scope>NUCLEOTIDE SEQUENCE [LARGE SCALE GENOMIC DNA]</scope>
    <source>
        <strain evidence="3">MUCL 33604</strain>
    </source>
</reference>
<dbReference type="InterPro" id="IPR051681">
    <property type="entry name" value="Ser/Thr_Kinases-Pseudokinases"/>
</dbReference>
<gene>
    <name evidence="2" type="ORF">JAAARDRAFT_48206</name>
</gene>
<dbReference type="InterPro" id="IPR011009">
    <property type="entry name" value="Kinase-like_dom_sf"/>
</dbReference>
<feature type="domain" description="Protein kinase" evidence="1">
    <location>
        <begin position="502"/>
        <end position="731"/>
    </location>
</feature>
<evidence type="ECO:0000313" key="2">
    <source>
        <dbReference type="EMBL" id="KDQ56280.1"/>
    </source>
</evidence>
<dbReference type="EMBL" id="KL197722">
    <property type="protein sequence ID" value="KDQ56280.1"/>
    <property type="molecule type" value="Genomic_DNA"/>
</dbReference>
<organism evidence="2 3">
    <name type="scientific">Jaapia argillacea MUCL 33604</name>
    <dbReference type="NCBI Taxonomy" id="933084"/>
    <lineage>
        <taxon>Eukaryota</taxon>
        <taxon>Fungi</taxon>
        <taxon>Dikarya</taxon>
        <taxon>Basidiomycota</taxon>
        <taxon>Agaricomycotina</taxon>
        <taxon>Agaricomycetes</taxon>
        <taxon>Agaricomycetidae</taxon>
        <taxon>Jaapiales</taxon>
        <taxon>Jaapiaceae</taxon>
        <taxon>Jaapia</taxon>
    </lineage>
</organism>
<dbReference type="Gene3D" id="1.10.510.10">
    <property type="entry name" value="Transferase(Phosphotransferase) domain 1"/>
    <property type="match status" value="2"/>
</dbReference>
<evidence type="ECO:0000259" key="1">
    <source>
        <dbReference type="PROSITE" id="PS50011"/>
    </source>
</evidence>
<dbReference type="Proteomes" id="UP000027265">
    <property type="component" value="Unassembled WGS sequence"/>
</dbReference>
<dbReference type="PROSITE" id="PS50011">
    <property type="entry name" value="PROTEIN_KINASE_DOM"/>
    <property type="match status" value="2"/>
</dbReference>
<dbReference type="GO" id="GO:0005524">
    <property type="term" value="F:ATP binding"/>
    <property type="evidence" value="ECO:0007669"/>
    <property type="project" value="InterPro"/>
</dbReference>
<name>A0A067PR43_9AGAM</name>
<dbReference type="HOGENOM" id="CLU_378999_0_0_1"/>
<dbReference type="InParanoid" id="A0A067PR43"/>
<dbReference type="Pfam" id="PF07714">
    <property type="entry name" value="PK_Tyr_Ser-Thr"/>
    <property type="match status" value="1"/>
</dbReference>
<dbReference type="SMART" id="SM00220">
    <property type="entry name" value="S_TKc"/>
    <property type="match status" value="1"/>
</dbReference>
<dbReference type="PANTHER" id="PTHR44329">
    <property type="entry name" value="SERINE/THREONINE-PROTEIN KINASE TNNI3K-RELATED"/>
    <property type="match status" value="1"/>
</dbReference>
<dbReference type="InterPro" id="IPR001245">
    <property type="entry name" value="Ser-Thr/Tyr_kinase_cat_dom"/>
</dbReference>
<dbReference type="STRING" id="933084.A0A067PR43"/>
<protein>
    <recommendedName>
        <fullName evidence="1">Protein kinase domain-containing protein</fullName>
    </recommendedName>
</protein>
<dbReference type="Pfam" id="PF00069">
    <property type="entry name" value="Pkinase"/>
    <property type="match status" value="1"/>
</dbReference>
<dbReference type="SUPFAM" id="SSF56112">
    <property type="entry name" value="Protein kinase-like (PK-like)"/>
    <property type="match status" value="2"/>
</dbReference>
<dbReference type="GO" id="GO:0004674">
    <property type="term" value="F:protein serine/threonine kinase activity"/>
    <property type="evidence" value="ECO:0007669"/>
    <property type="project" value="TreeGrafter"/>
</dbReference>
<dbReference type="InterPro" id="IPR000719">
    <property type="entry name" value="Prot_kinase_dom"/>
</dbReference>
<feature type="domain" description="Protein kinase" evidence="1">
    <location>
        <begin position="218"/>
        <end position="502"/>
    </location>
</feature>